<sequence length="97" mass="10900">MSVIRRRHFGDHVPIREIARRTPLLPSASRARSKSAGVFGVKSSAKYLICDNDEPPSPALRHEIMDRFDSPPEPLDHLSYVVDYVGIPLLIAPPSRR</sequence>
<comment type="caution">
    <text evidence="1">The sequence shown here is derived from an EMBL/GenBank/DDBJ whole genome shotgun (WGS) entry which is preliminary data.</text>
</comment>
<organism evidence="1 2">
    <name type="scientific">Sphingomonas sanxanigenens</name>
    <dbReference type="NCBI Taxonomy" id="397260"/>
    <lineage>
        <taxon>Bacteria</taxon>
        <taxon>Pseudomonadati</taxon>
        <taxon>Pseudomonadota</taxon>
        <taxon>Alphaproteobacteria</taxon>
        <taxon>Sphingomonadales</taxon>
        <taxon>Sphingomonadaceae</taxon>
        <taxon>Sphingomonas</taxon>
    </lineage>
</organism>
<name>A0A2W5A1V3_9SPHN</name>
<proteinExistence type="predicted"/>
<accession>A0A2W5A1V3</accession>
<dbReference type="AlphaFoldDB" id="A0A2W5A1V3"/>
<protein>
    <submittedName>
        <fullName evidence="1">Uncharacterized protein</fullName>
    </submittedName>
</protein>
<evidence type="ECO:0000313" key="2">
    <source>
        <dbReference type="Proteomes" id="UP000249066"/>
    </source>
</evidence>
<gene>
    <name evidence="1" type="ORF">DI623_12490</name>
</gene>
<dbReference type="Proteomes" id="UP000249066">
    <property type="component" value="Unassembled WGS sequence"/>
</dbReference>
<evidence type="ECO:0000313" key="1">
    <source>
        <dbReference type="EMBL" id="PZO88523.1"/>
    </source>
</evidence>
<dbReference type="EMBL" id="QFNN01000088">
    <property type="protein sequence ID" value="PZO88523.1"/>
    <property type="molecule type" value="Genomic_DNA"/>
</dbReference>
<reference evidence="1 2" key="1">
    <citation type="submission" date="2017-08" db="EMBL/GenBank/DDBJ databases">
        <title>Infants hospitalized years apart are colonized by the same room-sourced microbial strains.</title>
        <authorList>
            <person name="Brooks B."/>
            <person name="Olm M.R."/>
            <person name="Firek B.A."/>
            <person name="Baker R."/>
            <person name="Thomas B.C."/>
            <person name="Morowitz M.J."/>
            <person name="Banfield J.F."/>
        </authorList>
    </citation>
    <scope>NUCLEOTIDE SEQUENCE [LARGE SCALE GENOMIC DNA]</scope>
    <source>
        <strain evidence="1">S2_018_000_R2_101</strain>
    </source>
</reference>